<gene>
    <name evidence="3" type="ORF">OLW01_11010</name>
</gene>
<dbReference type="Pfam" id="PF13439">
    <property type="entry name" value="Glyco_transf_4"/>
    <property type="match status" value="1"/>
</dbReference>
<sequence length="354" mass="40352">MHIAVCINTLSVGGAEKAAINLVESLLKAGHQAHLIVLHKHGQYQLPKNFPVTFIHHKKRLKLPLFRRQRMAKKLTRTLKKLAISFDLILSNLHHCNQVLSKTKLDNIWYIIHSPLSRELKYSTQPEKHLKQKIKIYDGQKLIAVSHSIADDIRDNALIAPQQLTVIHNAYDIDKITQLATAAPDNLPQTPYYLFVARFSPEKRFDIAFSAFSQFQSNVKLVVLTNDQQAVLTMAAQYQLTERIICPGFTQNPYPWFKQAKLLFNCSDYEGFPNTFVEALILNTPVISFKFDNKIPEALTGKLENWVVASNTAQALTEKFYQAEQHQFSNINADILPKVCAEYVIKQIESLKSS</sequence>
<organism evidence="3 4">
    <name type="scientific">Catenovulum adriaticum</name>
    <dbReference type="NCBI Taxonomy" id="2984846"/>
    <lineage>
        <taxon>Bacteria</taxon>
        <taxon>Pseudomonadati</taxon>
        <taxon>Pseudomonadota</taxon>
        <taxon>Gammaproteobacteria</taxon>
        <taxon>Alteromonadales</taxon>
        <taxon>Alteromonadaceae</taxon>
        <taxon>Catenovulum</taxon>
    </lineage>
</organism>
<dbReference type="InterPro" id="IPR028098">
    <property type="entry name" value="Glyco_trans_4-like_N"/>
</dbReference>
<dbReference type="Proteomes" id="UP001163726">
    <property type="component" value="Chromosome"/>
</dbReference>
<dbReference type="InterPro" id="IPR001296">
    <property type="entry name" value="Glyco_trans_1"/>
</dbReference>
<proteinExistence type="predicted"/>
<dbReference type="PANTHER" id="PTHR12526:SF638">
    <property type="entry name" value="SPORE COAT PROTEIN SA"/>
    <property type="match status" value="1"/>
</dbReference>
<dbReference type="PANTHER" id="PTHR12526">
    <property type="entry name" value="GLYCOSYLTRANSFERASE"/>
    <property type="match status" value="1"/>
</dbReference>
<evidence type="ECO:0000313" key="4">
    <source>
        <dbReference type="Proteomes" id="UP001163726"/>
    </source>
</evidence>
<accession>A0ABY7AMW6</accession>
<feature type="domain" description="Glycosyltransferase subfamily 4-like N-terminal" evidence="2">
    <location>
        <begin position="12"/>
        <end position="174"/>
    </location>
</feature>
<dbReference type="SUPFAM" id="SSF53756">
    <property type="entry name" value="UDP-Glycosyltransferase/glycogen phosphorylase"/>
    <property type="match status" value="1"/>
</dbReference>
<name>A0ABY7AMW6_9ALTE</name>
<evidence type="ECO:0000259" key="2">
    <source>
        <dbReference type="Pfam" id="PF13439"/>
    </source>
</evidence>
<dbReference type="Pfam" id="PF00534">
    <property type="entry name" value="Glycos_transf_1"/>
    <property type="match status" value="1"/>
</dbReference>
<evidence type="ECO:0000259" key="1">
    <source>
        <dbReference type="Pfam" id="PF00534"/>
    </source>
</evidence>
<protein>
    <submittedName>
        <fullName evidence="3">Glycosyltransferase</fullName>
    </submittedName>
</protein>
<dbReference type="Gene3D" id="3.40.50.2000">
    <property type="entry name" value="Glycogen Phosphorylase B"/>
    <property type="match status" value="2"/>
</dbReference>
<feature type="domain" description="Glycosyl transferase family 1" evidence="1">
    <location>
        <begin position="189"/>
        <end position="326"/>
    </location>
</feature>
<keyword evidence="4" id="KW-1185">Reference proteome</keyword>
<reference evidence="3" key="1">
    <citation type="submission" date="2022-10" db="EMBL/GenBank/DDBJ databases">
        <title>Catenovulum adriacola sp. nov. isolated in the Harbour of Susak.</title>
        <authorList>
            <person name="Schoch T."/>
            <person name="Reich S.J."/>
            <person name="Stoeferle S."/>
            <person name="Flaiz M."/>
            <person name="Kazda M."/>
            <person name="Riedel C.U."/>
            <person name="Duerre P."/>
        </authorList>
    </citation>
    <scope>NUCLEOTIDE SEQUENCE</scope>
    <source>
        <strain evidence="3">TS8</strain>
    </source>
</reference>
<dbReference type="CDD" id="cd03811">
    <property type="entry name" value="GT4_GT28_WabH-like"/>
    <property type="match status" value="1"/>
</dbReference>
<dbReference type="EMBL" id="CP109965">
    <property type="protein sequence ID" value="WAJ69679.1"/>
    <property type="molecule type" value="Genomic_DNA"/>
</dbReference>
<evidence type="ECO:0000313" key="3">
    <source>
        <dbReference type="EMBL" id="WAJ69679.1"/>
    </source>
</evidence>
<dbReference type="RefSeq" id="WP_268073963.1">
    <property type="nucleotide sequence ID" value="NZ_CP109965.1"/>
</dbReference>